<keyword evidence="5 13" id="KW-0317">Glutathione biosynthesis</keyword>
<gene>
    <name evidence="13 15" type="primary">gshAB</name>
    <name evidence="13" type="synonym">gshF</name>
    <name evidence="15" type="ORF">ACFPXP_14775</name>
</gene>
<comment type="pathway">
    <text evidence="3 13">Sulfur metabolism; glutathione biosynthesis; glutathione from L-cysteine and L-glutamate: step 1/2.</text>
</comment>
<dbReference type="GO" id="GO:0004363">
    <property type="term" value="F:glutathione synthase activity"/>
    <property type="evidence" value="ECO:0007669"/>
    <property type="project" value="UniProtKB-EC"/>
</dbReference>
<dbReference type="Pfam" id="PF08443">
    <property type="entry name" value="RimK"/>
    <property type="match status" value="1"/>
</dbReference>
<dbReference type="PANTHER" id="PTHR38761">
    <property type="entry name" value="GLUTAMATE--CYSTEINE LIGASE"/>
    <property type="match status" value="1"/>
</dbReference>
<evidence type="ECO:0000256" key="12">
    <source>
        <dbReference type="ARBA" id="ARBA00048819"/>
    </source>
</evidence>
<dbReference type="GO" id="GO:0004357">
    <property type="term" value="F:glutamate-cysteine ligase activity"/>
    <property type="evidence" value="ECO:0007669"/>
    <property type="project" value="UniProtKB-EC"/>
</dbReference>
<dbReference type="InterPro" id="IPR006334">
    <property type="entry name" value="Glut_cys_ligase"/>
</dbReference>
<feature type="region of interest" description="Glutamate--cysteine ligase" evidence="13">
    <location>
        <begin position="1"/>
        <end position="354"/>
    </location>
</feature>
<dbReference type="InterPro" id="IPR006335">
    <property type="entry name" value="Glut_biosynth"/>
</dbReference>
<dbReference type="EC" id="6.3.2.3" evidence="13"/>
<comment type="caution">
    <text evidence="15">The sequence shown here is derived from an EMBL/GenBank/DDBJ whole genome shotgun (WGS) entry which is preliminary data.</text>
</comment>
<comment type="cofactor">
    <cofactor evidence="2">
        <name>Mg(2+)</name>
        <dbReference type="ChEBI" id="CHEBI:18420"/>
    </cofactor>
</comment>
<evidence type="ECO:0000256" key="11">
    <source>
        <dbReference type="ARBA" id="ARBA00023268"/>
    </source>
</evidence>
<comment type="catalytic activity">
    <reaction evidence="12 13">
        <text>L-cysteine + L-glutamate + ATP = gamma-L-glutamyl-L-cysteine + ADP + phosphate + H(+)</text>
        <dbReference type="Rhea" id="RHEA:13285"/>
        <dbReference type="ChEBI" id="CHEBI:15378"/>
        <dbReference type="ChEBI" id="CHEBI:29985"/>
        <dbReference type="ChEBI" id="CHEBI:30616"/>
        <dbReference type="ChEBI" id="CHEBI:35235"/>
        <dbReference type="ChEBI" id="CHEBI:43474"/>
        <dbReference type="ChEBI" id="CHEBI:58173"/>
        <dbReference type="ChEBI" id="CHEBI:456216"/>
        <dbReference type="EC" id="6.3.2.2"/>
    </reaction>
</comment>
<dbReference type="Gene3D" id="3.30.590.20">
    <property type="match status" value="1"/>
</dbReference>
<dbReference type="Proteomes" id="UP001596250">
    <property type="component" value="Unassembled WGS sequence"/>
</dbReference>
<dbReference type="NCBIfam" id="TIGR01435">
    <property type="entry name" value="glu_cys_lig_rel"/>
    <property type="match status" value="1"/>
</dbReference>
<evidence type="ECO:0000256" key="8">
    <source>
        <dbReference type="ARBA" id="ARBA00022840"/>
    </source>
</evidence>
<organism evidence="15 16">
    <name type="scientific">Marinicrinis lubricantis</name>
    <dbReference type="NCBI Taxonomy" id="2086470"/>
    <lineage>
        <taxon>Bacteria</taxon>
        <taxon>Bacillati</taxon>
        <taxon>Bacillota</taxon>
        <taxon>Bacilli</taxon>
        <taxon>Bacillales</taxon>
        <taxon>Paenibacillaceae</taxon>
    </lineage>
</organism>
<dbReference type="Gene3D" id="3.30.470.20">
    <property type="entry name" value="ATP-grasp fold, B domain"/>
    <property type="match status" value="2"/>
</dbReference>
<evidence type="ECO:0000256" key="7">
    <source>
        <dbReference type="ARBA" id="ARBA00022741"/>
    </source>
</evidence>
<evidence type="ECO:0000256" key="5">
    <source>
        <dbReference type="ARBA" id="ARBA00022684"/>
    </source>
</evidence>
<comment type="catalytic activity">
    <reaction evidence="13">
        <text>gamma-L-glutamyl-L-cysteine + glycine + ATP = glutathione + ADP + phosphate + H(+)</text>
        <dbReference type="Rhea" id="RHEA:13557"/>
        <dbReference type="ChEBI" id="CHEBI:15378"/>
        <dbReference type="ChEBI" id="CHEBI:30616"/>
        <dbReference type="ChEBI" id="CHEBI:43474"/>
        <dbReference type="ChEBI" id="CHEBI:57305"/>
        <dbReference type="ChEBI" id="CHEBI:57925"/>
        <dbReference type="ChEBI" id="CHEBI:58173"/>
        <dbReference type="ChEBI" id="CHEBI:456216"/>
        <dbReference type="EC" id="6.3.2.3"/>
    </reaction>
</comment>
<accession>A0ABW1IRI6</accession>
<keyword evidence="6" id="KW-0479">Metal-binding</keyword>
<proteinExistence type="inferred from homology"/>
<keyword evidence="10" id="KW-0464">Manganese</keyword>
<dbReference type="SUPFAM" id="SSF55931">
    <property type="entry name" value="Glutamine synthetase/guanido kinase"/>
    <property type="match status" value="1"/>
</dbReference>
<dbReference type="InterPro" id="IPR013815">
    <property type="entry name" value="ATP_grasp_subdomain_1"/>
</dbReference>
<sequence length="788" mass="90897">MFDRLRAQLIRNHQLQSDMLRGYFGLEKENNRVDEQGRLALTPHPKAFGRKMENPYIRTDFSESQIEMITPVFSSIDETYDFMETLHDIVTLELLDNNEYLWPSSNPPILPNDEDIPIAVMNDPEEDRYRVQLANKYGRKRQLMSGIHFNFSFDDEFLKKLYSVTNCTDSFKEFKNALYMRVARNVMNYRWLLIYLTGASPVFSRTYLEQCAVNSEQLDDGDSRFFPNMNSLRNSVCGYRNEKNLHVSYDSLEAYTRDLQSFVRTGELLSVREYYSPIRLKTGKGKGVFEELTESGIDYLELRMIDLNPLYKIGISIETMRFVHLFLISMLLLEDLHFNEKEQKAADLNHDSLLFEGILGKFYGGEEENVTLQEKALEFLNELKVMLELIWSADSSLLRILEQEKEKILEPKNHFAARVKKDVQSSSYIWYHMDKAKQYALESKASGYQLKGCEDLELSTQLLLKAAIKRGISFELLDFQDNFVLLTKGTQQQYVKQATKTSLDRYSTVLVMENKVVTKKVLQRHGIRVPDGEVYHTISDALKDYELYRDQPIVIKPNSTNFGQGITIFAAGFSSEDYRRAFEIAFRHDRTVLLEKFMTGKEYRFLVMGEEVVGVLHRVPANVVGDGLHTIEQLVHEKNKDPLRGKGYKTPLERIELGESEIMFLKSQSKHTEYVPALGETVYLRENSNISTGGDSIDFTDNIPYSYKQIAVQAAKAAGAVFCGVDMMIDDTSEEASDTNYSIIEINFNPAIHIHCYPYEGKNRKADERILDLLFGSISSNLEKKVRV</sequence>
<comment type="pathway">
    <text evidence="13">Sulfur metabolism; glutathione biosynthesis; glutathione from L-cysteine and L-glutamate: step 2/2.</text>
</comment>
<protein>
    <recommendedName>
        <fullName evidence="13">Glutathione biosynthesis bifunctional protein GshAB</fullName>
    </recommendedName>
    <alternativeName>
        <fullName evidence="13">Gamma-GCS-GS</fullName>
        <shortName evidence="13">GCS-GS</shortName>
    </alternativeName>
    <domain>
        <recommendedName>
            <fullName evidence="13">Glutamate--cysteine ligase</fullName>
            <ecNumber evidence="13">6.3.2.2</ecNumber>
        </recommendedName>
        <alternativeName>
            <fullName evidence="13">Gamma-ECS</fullName>
            <shortName evidence="13">GCS</shortName>
        </alternativeName>
        <alternativeName>
            <fullName evidence="13">Gamma-glutamylcysteine synthetase</fullName>
        </alternativeName>
    </domain>
    <domain>
        <recommendedName>
            <fullName evidence="13">Glutathione synthetase</fullName>
            <ecNumber evidence="13">6.3.2.3</ecNumber>
        </recommendedName>
        <alternativeName>
            <fullName evidence="13">GSH synthetase</fullName>
            <shortName evidence="13">GS</shortName>
            <shortName evidence="13">GSH-S</shortName>
            <shortName evidence="13">GSHase</shortName>
        </alternativeName>
        <alternativeName>
            <fullName evidence="13">Glutathione synthase</fullName>
        </alternativeName>
    </domain>
</protein>
<evidence type="ECO:0000313" key="16">
    <source>
        <dbReference type="Proteomes" id="UP001596250"/>
    </source>
</evidence>
<dbReference type="Pfam" id="PF18419">
    <property type="entry name" value="ATP-grasp_6"/>
    <property type="match status" value="1"/>
</dbReference>
<evidence type="ECO:0000256" key="2">
    <source>
        <dbReference type="ARBA" id="ARBA00001946"/>
    </source>
</evidence>
<dbReference type="SUPFAM" id="SSF56059">
    <property type="entry name" value="Glutathione synthetase ATP-binding domain-like"/>
    <property type="match status" value="1"/>
</dbReference>
<evidence type="ECO:0000256" key="3">
    <source>
        <dbReference type="ARBA" id="ARBA00005006"/>
    </source>
</evidence>
<keyword evidence="16" id="KW-1185">Reference proteome</keyword>
<dbReference type="EC" id="6.3.2.2" evidence="13"/>
<dbReference type="PANTHER" id="PTHR38761:SF1">
    <property type="entry name" value="GLUTAMATE--CYSTEINE LIGASE"/>
    <property type="match status" value="1"/>
</dbReference>
<evidence type="ECO:0000256" key="1">
    <source>
        <dbReference type="ARBA" id="ARBA00001936"/>
    </source>
</evidence>
<dbReference type="InterPro" id="IPR007370">
    <property type="entry name" value="Glu_cys_ligase"/>
</dbReference>
<reference evidence="16" key="1">
    <citation type="journal article" date="2019" name="Int. J. Syst. Evol. Microbiol.">
        <title>The Global Catalogue of Microorganisms (GCM) 10K type strain sequencing project: providing services to taxonomists for standard genome sequencing and annotation.</title>
        <authorList>
            <consortium name="The Broad Institute Genomics Platform"/>
            <consortium name="The Broad Institute Genome Sequencing Center for Infectious Disease"/>
            <person name="Wu L."/>
            <person name="Ma J."/>
        </authorList>
    </citation>
    <scope>NUCLEOTIDE SEQUENCE [LARGE SCALE GENOMIC DNA]</scope>
    <source>
        <strain evidence="16">CCM 8749</strain>
    </source>
</reference>
<evidence type="ECO:0000256" key="10">
    <source>
        <dbReference type="ARBA" id="ARBA00023211"/>
    </source>
</evidence>
<keyword evidence="11 13" id="KW-0511">Multifunctional enzyme</keyword>
<keyword evidence="7 13" id="KW-0547">Nucleotide-binding</keyword>
<keyword evidence="8 13" id="KW-0067">ATP-binding</keyword>
<evidence type="ECO:0000256" key="9">
    <source>
        <dbReference type="ARBA" id="ARBA00022842"/>
    </source>
</evidence>
<dbReference type="NCBIfam" id="NF002688">
    <property type="entry name" value="PRK02471.1"/>
    <property type="match status" value="1"/>
</dbReference>
<keyword evidence="4 13" id="KW-0436">Ligase</keyword>
<evidence type="ECO:0000256" key="13">
    <source>
        <dbReference type="HAMAP-Rule" id="MF_00782"/>
    </source>
</evidence>
<dbReference type="InterPro" id="IPR014746">
    <property type="entry name" value="Gln_synth/guanido_kin_cat_dom"/>
</dbReference>
<dbReference type="InterPro" id="IPR011761">
    <property type="entry name" value="ATP-grasp"/>
</dbReference>
<dbReference type="InterPro" id="IPR040657">
    <property type="entry name" value="GshAB_ATP-grasp"/>
</dbReference>
<dbReference type="PROSITE" id="PS50975">
    <property type="entry name" value="ATP_GRASP"/>
    <property type="match status" value="1"/>
</dbReference>
<comment type="similarity">
    <text evidence="13">In the N-terminal section; belongs to the glutamate--cysteine ligase type 1 family. Type 2 subfamily.</text>
</comment>
<evidence type="ECO:0000313" key="15">
    <source>
        <dbReference type="EMBL" id="MFC5987668.1"/>
    </source>
</evidence>
<dbReference type="Gene3D" id="3.30.1490.20">
    <property type="entry name" value="ATP-grasp fold, A domain"/>
    <property type="match status" value="1"/>
</dbReference>
<comment type="subunit">
    <text evidence="13">Monomer.</text>
</comment>
<name>A0ABW1IRI6_9BACL</name>
<dbReference type="EMBL" id="JBHSQV010000168">
    <property type="protein sequence ID" value="MFC5987668.1"/>
    <property type="molecule type" value="Genomic_DNA"/>
</dbReference>
<dbReference type="RefSeq" id="WP_379895077.1">
    <property type="nucleotide sequence ID" value="NZ_CBCSCT010000033.1"/>
</dbReference>
<keyword evidence="9" id="KW-0460">Magnesium</keyword>
<comment type="function">
    <text evidence="13">Synthesizes glutathione from L-glutamate and L-cysteine via gamma-L-glutamyl-L-cysteine.</text>
</comment>
<dbReference type="Pfam" id="PF04262">
    <property type="entry name" value="Glu_cys_ligase"/>
    <property type="match status" value="1"/>
</dbReference>
<dbReference type="InterPro" id="IPR013651">
    <property type="entry name" value="ATP-grasp_RimK-type"/>
</dbReference>
<dbReference type="HAMAP" id="MF_00782">
    <property type="entry name" value="Glut_biosynth"/>
    <property type="match status" value="1"/>
</dbReference>
<evidence type="ECO:0000256" key="4">
    <source>
        <dbReference type="ARBA" id="ARBA00022598"/>
    </source>
</evidence>
<comment type="cofactor">
    <cofactor evidence="1">
        <name>Mn(2+)</name>
        <dbReference type="ChEBI" id="CHEBI:29035"/>
    </cofactor>
</comment>
<evidence type="ECO:0000256" key="6">
    <source>
        <dbReference type="ARBA" id="ARBA00022723"/>
    </source>
</evidence>
<feature type="domain" description="ATP-grasp" evidence="14">
    <location>
        <begin position="519"/>
        <end position="775"/>
    </location>
</feature>
<evidence type="ECO:0000259" key="14">
    <source>
        <dbReference type="PROSITE" id="PS50975"/>
    </source>
</evidence>